<dbReference type="InterPro" id="IPR045210">
    <property type="entry name" value="RING-Ubox_PUB"/>
</dbReference>
<dbReference type="InterPro" id="IPR000225">
    <property type="entry name" value="Armadillo"/>
</dbReference>
<dbReference type="InterPro" id="IPR013083">
    <property type="entry name" value="Znf_RING/FYVE/PHD"/>
</dbReference>
<proteinExistence type="predicted"/>
<feature type="domain" description="U-box" evidence="8">
    <location>
        <begin position="111"/>
        <end position="185"/>
    </location>
</feature>
<sequence>MLYKCYYFQVEASLEYFEELITMFDAPDLKLLSCVYNQSNDVATDDRSLSKLCTKLHFYGVEDIKRESQVLKKVMDMKKVMNIPRDGNLEESENKMSVLLEKLENFLESQTVPNDFRCPISHELMRDPVITCTGQTYERASIETWLNEENRNCPVTGETLYRTSLTSNRALQSFISKWDRINGMEPFNKFGNSLSKRTFNHMEQVFGRGETERQQPHNCQKSAKLMKDPVIICTGETFERASIEKWLKAGHTTCPLTVEFLSSTSLTPNHALYSLISNWREVNGLKPFERSISSDQGMVVSTDDAEGAELESLLSKLTSDKSEDRRSAAGETRELCYLDENSCKRLIPQLVGLLSSPDNDTNTKNYAIAVLRQLSFRGRDRLCIIFYNPGPGILHVLENGSMEARGDAALTFWSLLTLNDLSKKTRSQIRQKLGASKAIPALVNLLRDGGPREKTASARALSVLCKYEGKKGLAISAGVVSMLLGELREYSRSLEDELVSGRPPPYGPICDKALDVMKLLVSHPDGKVAIRDCEPVPVLLLLLIIGSPRNKEIVLAILSQMQSHLALDVPHLPQAKELKQILLDLNRDDDITSDEAERDLNTLLFPFIPGIVYVLKNGSMKAREGAALTFWSLQTLNDESRKTFGESGAIPALVKLLRDGGPRQKTASARALSKLCKYKGNQGLAISAGVVSMLIGELRKYSRSRKNRLVSGRPPPYGPICDEALDVMKLLVSHPAGKAAIRGWRPVPVLLLLLIIGPPRNKEIVLAILSQMQSDLDLNDWHLPQAEELRQILMDLKRDDDITSDEAERGFKTLLSPFILGIVDVLENGSMEARGGAALTFWSLLTLNDESRETLAKSRAIPALEKLLRDGGPRAIPALEKLLRDGGPREKTASTRALSELCK</sequence>
<name>A0AAW0KMU9_QUESU</name>
<dbReference type="InterPro" id="IPR011989">
    <property type="entry name" value="ARM-like"/>
</dbReference>
<evidence type="ECO:0000313" key="10">
    <source>
        <dbReference type="Proteomes" id="UP000237347"/>
    </source>
</evidence>
<dbReference type="AlphaFoldDB" id="A0AAW0KMU9"/>
<dbReference type="CDD" id="cd16664">
    <property type="entry name" value="RING-Ubox_PUB"/>
    <property type="match status" value="2"/>
</dbReference>
<dbReference type="InterPro" id="IPR016024">
    <property type="entry name" value="ARM-type_fold"/>
</dbReference>
<dbReference type="InterPro" id="IPR003613">
    <property type="entry name" value="Ubox_domain"/>
</dbReference>
<keyword evidence="5" id="KW-0677">Repeat</keyword>
<reference evidence="9 10" key="1">
    <citation type="journal article" date="2018" name="Sci. Data">
        <title>The draft genome sequence of cork oak.</title>
        <authorList>
            <person name="Ramos A.M."/>
            <person name="Usie A."/>
            <person name="Barbosa P."/>
            <person name="Barros P.M."/>
            <person name="Capote T."/>
            <person name="Chaves I."/>
            <person name="Simoes F."/>
            <person name="Abreu I."/>
            <person name="Carrasquinho I."/>
            <person name="Faro C."/>
            <person name="Guimaraes J.B."/>
            <person name="Mendonca D."/>
            <person name="Nobrega F."/>
            <person name="Rodrigues L."/>
            <person name="Saibo N.J.M."/>
            <person name="Varela M.C."/>
            <person name="Egas C."/>
            <person name="Matos J."/>
            <person name="Miguel C.M."/>
            <person name="Oliveira M.M."/>
            <person name="Ricardo C.P."/>
            <person name="Goncalves S."/>
        </authorList>
    </citation>
    <scope>NUCLEOTIDE SEQUENCE [LARGE SCALE GENOMIC DNA]</scope>
    <source>
        <strain evidence="10">cv. HL8</strain>
    </source>
</reference>
<dbReference type="PROSITE" id="PS50176">
    <property type="entry name" value="ARM_REPEAT"/>
    <property type="match status" value="1"/>
</dbReference>
<dbReference type="GO" id="GO:0061630">
    <property type="term" value="F:ubiquitin protein ligase activity"/>
    <property type="evidence" value="ECO:0007669"/>
    <property type="project" value="UniProtKB-EC"/>
</dbReference>
<evidence type="ECO:0000256" key="1">
    <source>
        <dbReference type="ARBA" id="ARBA00000900"/>
    </source>
</evidence>
<evidence type="ECO:0000313" key="9">
    <source>
        <dbReference type="EMBL" id="KAK7839696.1"/>
    </source>
</evidence>
<dbReference type="Pfam" id="PF00514">
    <property type="entry name" value="Arm"/>
    <property type="match status" value="1"/>
</dbReference>
<dbReference type="SMART" id="SM00504">
    <property type="entry name" value="Ubox"/>
    <property type="match status" value="2"/>
</dbReference>
<evidence type="ECO:0000256" key="5">
    <source>
        <dbReference type="ARBA" id="ARBA00022737"/>
    </source>
</evidence>
<comment type="caution">
    <text evidence="9">The sequence shown here is derived from an EMBL/GenBank/DDBJ whole genome shotgun (WGS) entry which is preliminary data.</text>
</comment>
<protein>
    <recommendedName>
        <fullName evidence="3">RING-type E3 ubiquitin transferase</fullName>
        <ecNumber evidence="3">2.3.2.27</ecNumber>
    </recommendedName>
</protein>
<dbReference type="SUPFAM" id="SSF57850">
    <property type="entry name" value="RING/U-box"/>
    <property type="match status" value="2"/>
</dbReference>
<evidence type="ECO:0000256" key="2">
    <source>
        <dbReference type="ARBA" id="ARBA00004906"/>
    </source>
</evidence>
<gene>
    <name evidence="9" type="primary">PUB12_2</name>
    <name evidence="9" type="ORF">CFP56_017578</name>
</gene>
<comment type="catalytic activity">
    <reaction evidence="1">
        <text>S-ubiquitinyl-[E2 ubiquitin-conjugating enzyme]-L-cysteine + [acceptor protein]-L-lysine = [E2 ubiquitin-conjugating enzyme]-L-cysteine + N(6)-ubiquitinyl-[acceptor protein]-L-lysine.</text>
        <dbReference type="EC" id="2.3.2.27"/>
    </reaction>
</comment>
<feature type="repeat" description="ARM" evidence="7">
    <location>
        <begin position="345"/>
        <end position="375"/>
    </location>
</feature>
<keyword evidence="6" id="KW-0833">Ubl conjugation pathway</keyword>
<evidence type="ECO:0000256" key="3">
    <source>
        <dbReference type="ARBA" id="ARBA00012483"/>
    </source>
</evidence>
<evidence type="ECO:0000259" key="8">
    <source>
        <dbReference type="PROSITE" id="PS51698"/>
    </source>
</evidence>
<organism evidence="9 10">
    <name type="scientific">Quercus suber</name>
    <name type="common">Cork oak</name>
    <dbReference type="NCBI Taxonomy" id="58331"/>
    <lineage>
        <taxon>Eukaryota</taxon>
        <taxon>Viridiplantae</taxon>
        <taxon>Streptophyta</taxon>
        <taxon>Embryophyta</taxon>
        <taxon>Tracheophyta</taxon>
        <taxon>Spermatophyta</taxon>
        <taxon>Magnoliopsida</taxon>
        <taxon>eudicotyledons</taxon>
        <taxon>Gunneridae</taxon>
        <taxon>Pentapetalae</taxon>
        <taxon>rosids</taxon>
        <taxon>fabids</taxon>
        <taxon>Fagales</taxon>
        <taxon>Fagaceae</taxon>
        <taxon>Quercus</taxon>
    </lineage>
</organism>
<accession>A0AAW0KMU9</accession>
<dbReference type="Proteomes" id="UP000237347">
    <property type="component" value="Unassembled WGS sequence"/>
</dbReference>
<evidence type="ECO:0000256" key="4">
    <source>
        <dbReference type="ARBA" id="ARBA00022679"/>
    </source>
</evidence>
<evidence type="ECO:0000256" key="7">
    <source>
        <dbReference type="PROSITE-ProRule" id="PRU00259"/>
    </source>
</evidence>
<dbReference type="EMBL" id="PKMF04000277">
    <property type="protein sequence ID" value="KAK7839696.1"/>
    <property type="molecule type" value="Genomic_DNA"/>
</dbReference>
<dbReference type="Pfam" id="PF04564">
    <property type="entry name" value="U-box"/>
    <property type="match status" value="2"/>
</dbReference>
<keyword evidence="10" id="KW-1185">Reference proteome</keyword>
<evidence type="ECO:0000256" key="6">
    <source>
        <dbReference type="ARBA" id="ARBA00022786"/>
    </source>
</evidence>
<dbReference type="Gene3D" id="1.25.10.10">
    <property type="entry name" value="Leucine-rich Repeat Variant"/>
    <property type="match status" value="3"/>
</dbReference>
<dbReference type="SMART" id="SM00185">
    <property type="entry name" value="ARM"/>
    <property type="match status" value="4"/>
</dbReference>
<dbReference type="PROSITE" id="PS51698">
    <property type="entry name" value="U_BOX"/>
    <property type="match status" value="2"/>
</dbReference>
<feature type="domain" description="U-box" evidence="8">
    <location>
        <begin position="212"/>
        <end position="286"/>
    </location>
</feature>
<dbReference type="SUPFAM" id="SSF48371">
    <property type="entry name" value="ARM repeat"/>
    <property type="match status" value="2"/>
</dbReference>
<dbReference type="Gene3D" id="3.30.40.10">
    <property type="entry name" value="Zinc/RING finger domain, C3HC4 (zinc finger)"/>
    <property type="match status" value="2"/>
</dbReference>
<dbReference type="PANTHER" id="PTHR23315">
    <property type="entry name" value="U BOX DOMAIN-CONTAINING"/>
    <property type="match status" value="1"/>
</dbReference>
<comment type="pathway">
    <text evidence="2">Protein modification; protein ubiquitination.</text>
</comment>
<dbReference type="PANTHER" id="PTHR23315:SF252">
    <property type="entry name" value="RING-TYPE E3 UBIQUITIN TRANSFERASE"/>
    <property type="match status" value="1"/>
</dbReference>
<dbReference type="EC" id="2.3.2.27" evidence="3"/>
<dbReference type="GO" id="GO:0016567">
    <property type="term" value="P:protein ubiquitination"/>
    <property type="evidence" value="ECO:0007669"/>
    <property type="project" value="InterPro"/>
</dbReference>
<keyword evidence="4" id="KW-0808">Transferase</keyword>